<name>W2TM04_NECAM</name>
<dbReference type="Proteomes" id="UP000053676">
    <property type="component" value="Unassembled WGS sequence"/>
</dbReference>
<gene>
    <name evidence="1" type="ORF">NECAME_17802</name>
</gene>
<dbReference type="AlphaFoldDB" id="W2TM04"/>
<sequence length="147" mass="16384">MPGGLRVFLLPEIFPTNGKHFAARARGQFGGRRGIDVEEAVREAAKARAFGEGHPPTSAIVVQIEGSSYRLREHADLLPDHLRNRSSSLNPVPAEPARWRLGRLRRSSPDHEGSGANRCGLEEMRPIERIPIEQTGQHSGRRAHRYL</sequence>
<evidence type="ECO:0000313" key="2">
    <source>
        <dbReference type="Proteomes" id="UP000053676"/>
    </source>
</evidence>
<evidence type="ECO:0000313" key="1">
    <source>
        <dbReference type="EMBL" id="ETN82067.1"/>
    </source>
</evidence>
<reference evidence="2" key="1">
    <citation type="journal article" date="2014" name="Nat. Genet.">
        <title>Genome of the human hookworm Necator americanus.</title>
        <authorList>
            <person name="Tang Y.T."/>
            <person name="Gao X."/>
            <person name="Rosa B.A."/>
            <person name="Abubucker S."/>
            <person name="Hallsworth-Pepin K."/>
            <person name="Martin J."/>
            <person name="Tyagi R."/>
            <person name="Heizer E."/>
            <person name="Zhang X."/>
            <person name="Bhonagiri-Palsikar V."/>
            <person name="Minx P."/>
            <person name="Warren W.C."/>
            <person name="Wang Q."/>
            <person name="Zhan B."/>
            <person name="Hotez P.J."/>
            <person name="Sternberg P.W."/>
            <person name="Dougall A."/>
            <person name="Gaze S.T."/>
            <person name="Mulvenna J."/>
            <person name="Sotillo J."/>
            <person name="Ranganathan S."/>
            <person name="Rabelo E.M."/>
            <person name="Wilson R.K."/>
            <person name="Felgner P.L."/>
            <person name="Bethony J."/>
            <person name="Hawdon J.M."/>
            <person name="Gasser R.B."/>
            <person name="Loukas A."/>
            <person name="Mitreva M."/>
        </authorList>
    </citation>
    <scope>NUCLEOTIDE SEQUENCE [LARGE SCALE GENOMIC DNA]</scope>
</reference>
<dbReference type="KEGG" id="nai:NECAME_17802"/>
<organism evidence="1 2">
    <name type="scientific">Necator americanus</name>
    <name type="common">Human hookworm</name>
    <dbReference type="NCBI Taxonomy" id="51031"/>
    <lineage>
        <taxon>Eukaryota</taxon>
        <taxon>Metazoa</taxon>
        <taxon>Ecdysozoa</taxon>
        <taxon>Nematoda</taxon>
        <taxon>Chromadorea</taxon>
        <taxon>Rhabditida</taxon>
        <taxon>Rhabditina</taxon>
        <taxon>Rhabditomorpha</taxon>
        <taxon>Strongyloidea</taxon>
        <taxon>Ancylostomatidae</taxon>
        <taxon>Bunostominae</taxon>
        <taxon>Necator</taxon>
    </lineage>
</organism>
<dbReference type="EMBL" id="KI658582">
    <property type="protein sequence ID" value="ETN82067.1"/>
    <property type="molecule type" value="Genomic_DNA"/>
</dbReference>
<proteinExistence type="predicted"/>
<accession>W2TM04</accession>
<keyword evidence="2" id="KW-1185">Reference proteome</keyword>
<protein>
    <submittedName>
        <fullName evidence="1">Uncharacterized protein</fullName>
    </submittedName>
</protein>